<dbReference type="Proteomes" id="UP000000370">
    <property type="component" value="Chromosome"/>
</dbReference>
<dbReference type="NCBIfam" id="TIGR02104">
    <property type="entry name" value="pulA_typeI"/>
    <property type="match status" value="1"/>
</dbReference>
<keyword evidence="4" id="KW-0106">Calcium</keyword>
<dbReference type="AlphaFoldDB" id="A9KKT3"/>
<evidence type="ECO:0000256" key="3">
    <source>
        <dbReference type="ARBA" id="ARBA00022801"/>
    </source>
</evidence>
<feature type="domain" description="Glycosyl hydrolase family 13 catalytic" evidence="11">
    <location>
        <begin position="498"/>
        <end position="886"/>
    </location>
</feature>
<evidence type="ECO:0000313" key="13">
    <source>
        <dbReference type="Proteomes" id="UP000000370"/>
    </source>
</evidence>
<dbReference type="RefSeq" id="WP_012200319.1">
    <property type="nucleotide sequence ID" value="NC_010001.1"/>
</dbReference>
<dbReference type="InterPro" id="IPR013784">
    <property type="entry name" value="Carb-bd-like_fold"/>
</dbReference>
<dbReference type="Pfam" id="PF02922">
    <property type="entry name" value="CBM_48"/>
    <property type="match status" value="1"/>
</dbReference>
<keyword evidence="2" id="KW-0732">Signal</keyword>
<dbReference type="InterPro" id="IPR049117">
    <property type="entry name" value="pulA_all-beta"/>
</dbReference>
<evidence type="ECO:0000256" key="5">
    <source>
        <dbReference type="ARBA" id="ARBA00023295"/>
    </source>
</evidence>
<dbReference type="InterPro" id="IPR014756">
    <property type="entry name" value="Ig_E-set"/>
</dbReference>
<dbReference type="Gene3D" id="2.60.40.1110">
    <property type="match status" value="1"/>
</dbReference>
<name>A9KKT3_LACP7</name>
<keyword evidence="3" id="KW-0378">Hydrolase</keyword>
<dbReference type="GO" id="GO:0005975">
    <property type="term" value="P:carbohydrate metabolic process"/>
    <property type="evidence" value="ECO:0007669"/>
    <property type="project" value="InterPro"/>
</dbReference>
<dbReference type="Gene3D" id="3.20.20.80">
    <property type="entry name" value="Glycosidases"/>
    <property type="match status" value="1"/>
</dbReference>
<comment type="catalytic activity">
    <reaction evidence="6">
        <text>Hydrolysis of (1-&gt;6)-alpha-D-glucosidic linkages in pullulan, amylopectin and glycogen, and in the alpha- and beta-limit dextrins of amylopectin and glycogen.</text>
        <dbReference type="EC" id="3.2.1.41"/>
    </reaction>
</comment>
<dbReference type="HOGENOM" id="CLU_004744_1_0_9"/>
<dbReference type="EMBL" id="CP000885">
    <property type="protein sequence ID" value="ABX42665.1"/>
    <property type="molecule type" value="Genomic_DNA"/>
</dbReference>
<dbReference type="CDD" id="cd02860">
    <property type="entry name" value="E_set_Pullulanase"/>
    <property type="match status" value="1"/>
</dbReference>
<evidence type="ECO:0000256" key="8">
    <source>
        <dbReference type="ARBA" id="ARBA00029618"/>
    </source>
</evidence>
<proteinExistence type="inferred from homology"/>
<dbReference type="SUPFAM" id="SSF49452">
    <property type="entry name" value="Starch-binding domain-like"/>
    <property type="match status" value="1"/>
</dbReference>
<keyword evidence="10" id="KW-0812">Transmembrane</keyword>
<dbReference type="PANTHER" id="PTHR43002">
    <property type="entry name" value="GLYCOGEN DEBRANCHING ENZYME"/>
    <property type="match status" value="1"/>
</dbReference>
<reference evidence="13" key="1">
    <citation type="submission" date="2007-11" db="EMBL/GenBank/DDBJ databases">
        <title>Complete genome sequence of Clostridium phytofermentans ISDg.</title>
        <authorList>
            <person name="Leschine S.B."/>
            <person name="Warnick T.A."/>
            <person name="Blanchard J.L."/>
            <person name="Schnell D.J."/>
            <person name="Petit E.L."/>
            <person name="LaTouf W.G."/>
            <person name="Copeland A."/>
            <person name="Lucas S."/>
            <person name="Lapidus A."/>
            <person name="Barry K."/>
            <person name="Glavina del Rio T."/>
            <person name="Dalin E."/>
            <person name="Tice H."/>
            <person name="Pitluck S."/>
            <person name="Kiss H."/>
            <person name="Brettin T."/>
            <person name="Bruce D."/>
            <person name="Detter J.C."/>
            <person name="Han C."/>
            <person name="Kuske C."/>
            <person name="Schmutz J."/>
            <person name="Larimer F."/>
            <person name="Land M."/>
            <person name="Hauser L."/>
            <person name="Kyrpides N."/>
            <person name="Kim E.A."/>
            <person name="Richardson P."/>
        </authorList>
    </citation>
    <scope>NUCLEOTIDE SEQUENCE [LARGE SCALE GENOMIC DNA]</scope>
    <source>
        <strain evidence="13">ATCC 700394 / DSM 18823 / ISDg</strain>
    </source>
</reference>
<dbReference type="CAZy" id="GH13">
    <property type="family name" value="Glycoside Hydrolase Family 13"/>
</dbReference>
<evidence type="ECO:0000259" key="11">
    <source>
        <dbReference type="SMART" id="SM00642"/>
    </source>
</evidence>
<dbReference type="Pfam" id="PF03714">
    <property type="entry name" value="PUD"/>
    <property type="match status" value="1"/>
</dbReference>
<dbReference type="CAZy" id="CBM48">
    <property type="family name" value="Carbohydrate-Binding Module Family 48"/>
</dbReference>
<dbReference type="InterPro" id="IPR011840">
    <property type="entry name" value="PulA_typeI"/>
</dbReference>
<evidence type="ECO:0000256" key="9">
    <source>
        <dbReference type="ARBA" id="ARBA00031076"/>
    </source>
</evidence>
<evidence type="ECO:0000256" key="4">
    <source>
        <dbReference type="ARBA" id="ARBA00022837"/>
    </source>
</evidence>
<evidence type="ECO:0000256" key="10">
    <source>
        <dbReference type="SAM" id="Phobius"/>
    </source>
</evidence>
<evidence type="ECO:0000256" key="6">
    <source>
        <dbReference type="ARBA" id="ARBA00023965"/>
    </source>
</evidence>
<dbReference type="eggNOG" id="COG1523">
    <property type="taxonomic scope" value="Bacteria"/>
</dbReference>
<dbReference type="EC" id="3.2.1.41" evidence="7"/>
<dbReference type="InterPro" id="IPR005323">
    <property type="entry name" value="CBM41_pullulanase"/>
</dbReference>
<keyword evidence="5" id="KW-0326">Glycosidase</keyword>
<dbReference type="InterPro" id="IPR013783">
    <property type="entry name" value="Ig-like_fold"/>
</dbReference>
<dbReference type="SMART" id="SM00642">
    <property type="entry name" value="Aamy"/>
    <property type="match status" value="1"/>
</dbReference>
<dbReference type="SUPFAM" id="SSF51445">
    <property type="entry name" value="(Trans)glycosidases"/>
    <property type="match status" value="1"/>
</dbReference>
<dbReference type="OrthoDB" id="9761875at2"/>
<evidence type="ECO:0000313" key="12">
    <source>
        <dbReference type="EMBL" id="ABX42665.1"/>
    </source>
</evidence>
<dbReference type="Pfam" id="PF21653">
    <property type="entry name" value="pulA_all-beta"/>
    <property type="match status" value="1"/>
</dbReference>
<dbReference type="InterPro" id="IPR006047">
    <property type="entry name" value="GH13_cat_dom"/>
</dbReference>
<dbReference type="GO" id="GO:0030246">
    <property type="term" value="F:carbohydrate binding"/>
    <property type="evidence" value="ECO:0007669"/>
    <property type="project" value="InterPro"/>
</dbReference>
<gene>
    <name evidence="12" type="ordered locus">Cphy_2304</name>
</gene>
<dbReference type="Gene3D" id="2.60.40.10">
    <property type="entry name" value="Immunoglobulins"/>
    <property type="match status" value="1"/>
</dbReference>
<dbReference type="CDD" id="cd10315">
    <property type="entry name" value="CBM41_pullulanase"/>
    <property type="match status" value="1"/>
</dbReference>
<dbReference type="STRING" id="357809.Cphy_2304"/>
<evidence type="ECO:0000256" key="1">
    <source>
        <dbReference type="ARBA" id="ARBA00008061"/>
    </source>
</evidence>
<dbReference type="Gene3D" id="2.60.40.1180">
    <property type="entry name" value="Golgi alpha-mannosidase II"/>
    <property type="match status" value="1"/>
</dbReference>
<dbReference type="CDD" id="cd11341">
    <property type="entry name" value="AmyAc_Pullulanase_LD-like"/>
    <property type="match status" value="1"/>
</dbReference>
<dbReference type="InterPro" id="IPR013780">
    <property type="entry name" value="Glyco_hydro_b"/>
</dbReference>
<accession>A9KKT3</accession>
<protein>
    <recommendedName>
        <fullName evidence="7">pullulanase</fullName>
        <ecNumber evidence="7">3.2.1.41</ecNumber>
    </recommendedName>
    <alternativeName>
        <fullName evidence="8">Alpha-dextrin endo-1,6-alpha-glucosidase</fullName>
    </alternativeName>
    <alternativeName>
        <fullName evidence="9">Pullulan 6-glucanohydrolase</fullName>
    </alternativeName>
</protein>
<evidence type="ECO:0000256" key="2">
    <source>
        <dbReference type="ARBA" id="ARBA00022729"/>
    </source>
</evidence>
<keyword evidence="10" id="KW-1133">Transmembrane helix</keyword>
<feature type="transmembrane region" description="Helical" evidence="10">
    <location>
        <begin position="1018"/>
        <end position="1039"/>
    </location>
</feature>
<dbReference type="KEGG" id="cpy:Cphy_2304"/>
<organism evidence="12 13">
    <name type="scientific">Lachnoclostridium phytofermentans (strain ATCC 700394 / DSM 18823 / ISDg)</name>
    <name type="common">Clostridium phytofermentans</name>
    <dbReference type="NCBI Taxonomy" id="357809"/>
    <lineage>
        <taxon>Bacteria</taxon>
        <taxon>Bacillati</taxon>
        <taxon>Bacillota</taxon>
        <taxon>Clostridia</taxon>
        <taxon>Lachnospirales</taxon>
        <taxon>Lachnospiraceae</taxon>
    </lineage>
</organism>
<dbReference type="SUPFAM" id="SSF81296">
    <property type="entry name" value="E set domains"/>
    <property type="match status" value="1"/>
</dbReference>
<dbReference type="InterPro" id="IPR004193">
    <property type="entry name" value="Glyco_hydro_13_N"/>
</dbReference>
<dbReference type="GO" id="GO:0051060">
    <property type="term" value="F:pullulanase activity"/>
    <property type="evidence" value="ECO:0007669"/>
    <property type="project" value="UniProtKB-EC"/>
</dbReference>
<dbReference type="Pfam" id="PF00128">
    <property type="entry name" value="Alpha-amylase"/>
    <property type="match status" value="1"/>
</dbReference>
<dbReference type="InterPro" id="IPR017853">
    <property type="entry name" value="GH"/>
</dbReference>
<dbReference type="CAZy" id="CBM41">
    <property type="family name" value="Carbohydrate-Binding Module Family 41"/>
</dbReference>
<keyword evidence="10" id="KW-0472">Membrane</keyword>
<sequence length="1043" mass="117108" precursor="true">MRRIIVGMLVVALLLSMIGVQTKNAKGATDTITIHYHRDDGDYEKWNLWLWAEGKDGAAYYFDGEDAFGPYVSVSLDKSADRIGFIVRTDSWEKDVSEDRFIDTSLGDEIWISSGESTFSYEAPEGYEKEVSIESFQLKLNYLRYDEEYTDISFRLTFEDGTTDFLTKEHMRIENGILKAEKEVKYGKKITLDVLKNGLEEDYQGVSFSTAKIDEESKLEMYWMQGTGTISPKADFIKRSKEIESALITSMKEITVKLSVPCRVDDIKQDGFKLSPKLAVSKVEATSTRDSEYKTIKEGYADTFIITMEEPLDMSKKYALSKTDYGSRNLTLDSGLYTSEEFEAAYTYEGNDLGATYSKEKTVFKVWSPSAESISVLFYPHGEAKDGEKPEITYPMKQTGAGVWQAEIEGDLKNKYYVYQVTVDGKTKLVVDPYAKAAGVNGERGMVIDLSETDPDGFREHSSPEFKNPVDAVIYEIHVRDLSMNENSGIENKGKFLGFTETGTTNSAGLSTGLDHMKELGVTHVHLLPSFDYKTIDESKLGENKFNWGYDPQNYNLPEGSYTTDPYQGEVRVREYKEMVQALHENGLHVVMDVVYNHTYTAGDSNFTSLVPGYYYRTDINGNFTNGSGCGNETASERAMVRKFIVDSVVYWATEYKVDGFRFDLMGLHDIETMNMVREALDKIDPSILLYGEGWTGGSTPLPDSKQAIKNNAVELNERIACFSDDIRDAIKGSVFDASDTGFINSGKRNVSNRDESIKFGIVASVSHPQVNLSGVPYSSRFWANEPSQTINYASAHDNLTLWDKLLETNKMASKEELVQMNKLSAAIVLTSQGIPFFQAGEEMARTKKGNDNSYQSPDSINMLNWDNKTEYKDLFEYYKGLIALRKTYDAFRMQTAEEIQQKLEFVDSDSSVIAYRIHDAVKDGREIALIFNGTLEEKEVVLSANAWDVLVNQDTAGTDVIETITGGTIKVPAKSTLVLLENKDAVIKGDKDAVKGDEIQELPTNMQEVAEKESGNAWLWVGIATVCVLAGGVLFWILKRKR</sequence>
<keyword evidence="13" id="KW-1185">Reference proteome</keyword>
<comment type="similarity">
    <text evidence="1">Belongs to the glycosyl hydrolase 13 family.</text>
</comment>
<evidence type="ECO:0000256" key="7">
    <source>
        <dbReference type="ARBA" id="ARBA00024062"/>
    </source>
</evidence>